<organism evidence="1 2">
    <name type="scientific">Chryseobacterium defluvii</name>
    <dbReference type="NCBI Taxonomy" id="160396"/>
    <lineage>
        <taxon>Bacteria</taxon>
        <taxon>Pseudomonadati</taxon>
        <taxon>Bacteroidota</taxon>
        <taxon>Flavobacteriia</taxon>
        <taxon>Flavobacteriales</taxon>
        <taxon>Weeksellaceae</taxon>
        <taxon>Chryseobacterium group</taxon>
        <taxon>Chryseobacterium</taxon>
    </lineage>
</organism>
<protein>
    <submittedName>
        <fullName evidence="1">Sugar-specific transcriptional regulator TrmB</fullName>
    </submittedName>
</protein>
<dbReference type="Proteomes" id="UP000592180">
    <property type="component" value="Unassembled WGS sequence"/>
</dbReference>
<reference evidence="1 2" key="1">
    <citation type="submission" date="2020-08" db="EMBL/GenBank/DDBJ databases">
        <title>Functional genomics of gut bacteria from endangered species of beetles.</title>
        <authorList>
            <person name="Carlos-Shanley C."/>
        </authorList>
    </citation>
    <scope>NUCLEOTIDE SEQUENCE [LARGE SCALE GENOMIC DNA]</scope>
    <source>
        <strain evidence="1 2">S00151</strain>
    </source>
</reference>
<accession>A0A840KJT4</accession>
<gene>
    <name evidence="1" type="ORF">HNP38_003517</name>
</gene>
<evidence type="ECO:0000313" key="1">
    <source>
        <dbReference type="EMBL" id="MBB4808177.1"/>
    </source>
</evidence>
<name>A0A840KJT4_9FLAO</name>
<evidence type="ECO:0000313" key="2">
    <source>
        <dbReference type="Proteomes" id="UP000592180"/>
    </source>
</evidence>
<comment type="caution">
    <text evidence="1">The sequence shown here is derived from an EMBL/GenBank/DDBJ whole genome shotgun (WGS) entry which is preliminary data.</text>
</comment>
<dbReference type="RefSeq" id="WP_184191873.1">
    <property type="nucleotide sequence ID" value="NZ_JACHLE010000007.1"/>
</dbReference>
<proteinExistence type="predicted"/>
<dbReference type="EMBL" id="JACHLE010000007">
    <property type="protein sequence ID" value="MBB4808177.1"/>
    <property type="molecule type" value="Genomic_DNA"/>
</dbReference>
<keyword evidence="2" id="KW-1185">Reference proteome</keyword>
<dbReference type="AlphaFoldDB" id="A0A840KJT4"/>
<sequence>MKKIDSKNKTCIYLDQFVISDIIEGINPLWTEIKNLLESNYNLGKIYCPLCPEHILETVRKDFKSAEIHDNYLKSISDGYLLKSEPFLTAQLISSLIRKNKKTINTFLTKAKFNDLKDFYEDINKHHDKFSDGITTNLSDQNNFRKIVSNKIDKKTEIQFIEIIKQNEINNFKNRLKEYLDIKIIRIRPDKFGEIEVPNWIDQLLYQLTYKHKFKKKELELLLLELEKNGFSRIPTLNTKFSIGAHLAVKGKQEKSGDHIDIMRISNYLFSTDIFLQIRRENMKFAN</sequence>